<dbReference type="Proteomes" id="UP000526302">
    <property type="component" value="Unassembled WGS sequence"/>
</dbReference>
<organism evidence="2 3">
    <name type="scientific">Candidatus Iainarchaeum sp</name>
    <dbReference type="NCBI Taxonomy" id="3101447"/>
    <lineage>
        <taxon>Archaea</taxon>
        <taxon>Candidatus Iainarchaeota</taxon>
        <taxon>Candidatus Iainarchaeia</taxon>
        <taxon>Candidatus Iainarchaeales</taxon>
        <taxon>Candidatus Iainarchaeaceae</taxon>
        <taxon>Candidatus Iainarchaeum</taxon>
    </lineage>
</organism>
<dbReference type="AlphaFoldDB" id="A0A7K4C002"/>
<protein>
    <submittedName>
        <fullName evidence="2">Uncharacterized protein</fullName>
    </submittedName>
</protein>
<name>A0A7K4C002_9ARCH</name>
<evidence type="ECO:0000313" key="3">
    <source>
        <dbReference type="Proteomes" id="UP000526302"/>
    </source>
</evidence>
<evidence type="ECO:0000313" key="2">
    <source>
        <dbReference type="EMBL" id="NMA44787.1"/>
    </source>
</evidence>
<proteinExistence type="predicted"/>
<gene>
    <name evidence="2" type="ORF">GX950_03190</name>
</gene>
<sequence length="227" mass="25408">MVVKNKIGGNKVDDKASIISIIQEMVQNNASESEIISSLMNLGVSQDQAKRLLLIAQADTFTLLRSEIDALVKKSVAEQSEFIKKDFSGFVDNLIDEKKELLKKEIEEEFLKTKLANSAQQKQFQDSINDSVSKLAKLNEEVHLASKENEKTINLIKKDLDETKLKGIKVRNSFFRLFLIGLALIFFAFSLFFLISLDIKTITSDSIIAVSVLAFIGGILTYLSINI</sequence>
<dbReference type="EMBL" id="JAAZKV010000023">
    <property type="protein sequence ID" value="NMA44787.1"/>
    <property type="molecule type" value="Genomic_DNA"/>
</dbReference>
<reference evidence="2 3" key="1">
    <citation type="journal article" date="2020" name="Biotechnol. Biofuels">
        <title>New insights from the biogas microbiome by comprehensive genome-resolved metagenomics of nearly 1600 species originating from multiple anaerobic digesters.</title>
        <authorList>
            <person name="Campanaro S."/>
            <person name="Treu L."/>
            <person name="Rodriguez-R L.M."/>
            <person name="Kovalovszki A."/>
            <person name="Ziels R.M."/>
            <person name="Maus I."/>
            <person name="Zhu X."/>
            <person name="Kougias P.G."/>
            <person name="Basile A."/>
            <person name="Luo G."/>
            <person name="Schluter A."/>
            <person name="Konstantinidis K.T."/>
            <person name="Angelidaki I."/>
        </authorList>
    </citation>
    <scope>NUCLEOTIDE SEQUENCE [LARGE SCALE GENOMIC DNA]</scope>
    <source>
        <strain evidence="2">AS22ysBPME_79</strain>
    </source>
</reference>
<feature type="transmembrane region" description="Helical" evidence="1">
    <location>
        <begin position="174"/>
        <end position="195"/>
    </location>
</feature>
<keyword evidence="1" id="KW-0472">Membrane</keyword>
<keyword evidence="1" id="KW-1133">Transmembrane helix</keyword>
<keyword evidence="1" id="KW-0812">Transmembrane</keyword>
<feature type="transmembrane region" description="Helical" evidence="1">
    <location>
        <begin position="207"/>
        <end position="225"/>
    </location>
</feature>
<evidence type="ECO:0000256" key="1">
    <source>
        <dbReference type="SAM" id="Phobius"/>
    </source>
</evidence>
<comment type="caution">
    <text evidence="2">The sequence shown here is derived from an EMBL/GenBank/DDBJ whole genome shotgun (WGS) entry which is preliminary data.</text>
</comment>
<accession>A0A7K4C002</accession>